<feature type="compositionally biased region" description="Polar residues" evidence="8">
    <location>
        <begin position="93"/>
        <end position="112"/>
    </location>
</feature>
<evidence type="ECO:0000313" key="10">
    <source>
        <dbReference type="EMBL" id="JAC67148.1"/>
    </source>
</evidence>
<feature type="compositionally biased region" description="Basic and acidic residues" evidence="8">
    <location>
        <begin position="192"/>
        <end position="295"/>
    </location>
</feature>
<evidence type="ECO:0000256" key="2">
    <source>
        <dbReference type="ARBA" id="ARBA00022527"/>
    </source>
</evidence>
<dbReference type="SUPFAM" id="SSF56112">
    <property type="entry name" value="Protein kinase-like (PK-like)"/>
    <property type="match status" value="1"/>
</dbReference>
<feature type="region of interest" description="Disordered" evidence="8">
    <location>
        <begin position="395"/>
        <end position="562"/>
    </location>
</feature>
<feature type="compositionally biased region" description="Basic and acidic residues" evidence="8">
    <location>
        <begin position="331"/>
        <end position="358"/>
    </location>
</feature>
<evidence type="ECO:0000256" key="5">
    <source>
        <dbReference type="ARBA" id="ARBA00022777"/>
    </source>
</evidence>
<evidence type="ECO:0000313" key="11">
    <source>
        <dbReference type="EMBL" id="JAC70823.1"/>
    </source>
</evidence>
<keyword evidence="3" id="KW-0808">Transferase</keyword>
<protein>
    <recommendedName>
        <fullName evidence="1">non-specific serine/threonine protein kinase</fullName>
        <ecNumber evidence="1">2.7.11.1</ecNumber>
    </recommendedName>
</protein>
<dbReference type="PANTHER" id="PTHR24058:SF103">
    <property type="entry name" value="SERINE_THREONINE-PROTEIN KINASE PRP4 HOMOLOG"/>
    <property type="match status" value="1"/>
</dbReference>
<dbReference type="InterPro" id="IPR011009">
    <property type="entry name" value="Kinase-like_dom_sf"/>
</dbReference>
<evidence type="ECO:0000256" key="8">
    <source>
        <dbReference type="SAM" id="MobiDB-lite"/>
    </source>
</evidence>
<keyword evidence="2" id="KW-0723">Serine/threonine-protein kinase</keyword>
<dbReference type="Gene3D" id="3.30.200.20">
    <property type="entry name" value="Phosphorylase Kinase, domain 1"/>
    <property type="match status" value="1"/>
</dbReference>
<feature type="compositionally biased region" description="Basic and acidic residues" evidence="8">
    <location>
        <begin position="457"/>
        <end position="478"/>
    </location>
</feature>
<feature type="compositionally biased region" description="Basic residues" evidence="8">
    <location>
        <begin position="27"/>
        <end position="60"/>
    </location>
</feature>
<feature type="compositionally biased region" description="Basic and acidic residues" evidence="8">
    <location>
        <begin position="529"/>
        <end position="555"/>
    </location>
</feature>
<evidence type="ECO:0000256" key="4">
    <source>
        <dbReference type="ARBA" id="ARBA00022741"/>
    </source>
</evidence>
<evidence type="ECO:0000256" key="6">
    <source>
        <dbReference type="ARBA" id="ARBA00022840"/>
    </source>
</evidence>
<evidence type="ECO:0000256" key="7">
    <source>
        <dbReference type="ARBA" id="ARBA00023596"/>
    </source>
</evidence>
<dbReference type="CDD" id="cd14135">
    <property type="entry name" value="STKc_PRP4"/>
    <property type="match status" value="1"/>
</dbReference>
<feature type="compositionally biased region" description="Basic and acidic residues" evidence="8">
    <location>
        <begin position="61"/>
        <end position="73"/>
    </location>
</feature>
<feature type="compositionally biased region" description="Basic residues" evidence="8">
    <location>
        <begin position="296"/>
        <end position="315"/>
    </location>
</feature>
<dbReference type="FunFam" id="1.10.510.10:FF:000078">
    <property type="entry name" value="Serine/threonine-protein kinase PRP4 homolog"/>
    <property type="match status" value="1"/>
</dbReference>
<comment type="similarity">
    <text evidence="7">Belongs to the protein kinase superfamily. CMGC Ser/Thr protein kinase family.</text>
</comment>
<keyword evidence="4" id="KW-0547">Nucleotide-binding</keyword>
<dbReference type="EMBL" id="GBEZ01015331">
    <property type="protein sequence ID" value="JAC70823.1"/>
    <property type="molecule type" value="Transcribed_RNA"/>
</dbReference>
<gene>
    <name evidence="11" type="primary">PRPF4B</name>
    <name evidence="10" type="ORF">TSPGSL018_11885</name>
    <name evidence="11" type="ORF">TSPGSL018_3281</name>
</gene>
<name>A0A061RFS8_9CHLO</name>
<feature type="domain" description="Protein kinase" evidence="9">
    <location>
        <begin position="612"/>
        <end position="932"/>
    </location>
</feature>
<feature type="compositionally biased region" description="Polar residues" evidence="8">
    <location>
        <begin position="128"/>
        <end position="140"/>
    </location>
</feature>
<organism evidence="11">
    <name type="scientific">Tetraselmis sp. GSL018</name>
    <dbReference type="NCBI Taxonomy" id="582737"/>
    <lineage>
        <taxon>Eukaryota</taxon>
        <taxon>Viridiplantae</taxon>
        <taxon>Chlorophyta</taxon>
        <taxon>core chlorophytes</taxon>
        <taxon>Chlorodendrophyceae</taxon>
        <taxon>Chlorodendrales</taxon>
        <taxon>Chlorodendraceae</taxon>
        <taxon>Tetraselmis</taxon>
    </lineage>
</organism>
<keyword evidence="5 11" id="KW-0418">Kinase</keyword>
<dbReference type="AlphaFoldDB" id="A0A061RFS8"/>
<evidence type="ECO:0000256" key="3">
    <source>
        <dbReference type="ARBA" id="ARBA00022679"/>
    </source>
</evidence>
<sequence>MSQEQTEIGSKRDRLQDTDSQTEQAEKKHRKDKSHGKEKRHKKEKKEKHHKDKSRHKDKSKSKDKSKKTEKTGLESGVEVENCQDNGKHLENSEQTSAELAGNPNNVETGSTIAVIGSEHRADEQGSDGLQTQKVTSPENSALKLTVKTVECEDLKAEQQNGEAPETPESGEIPAEKHESVFQVSSVKPPSPKKENDGKEEAPKRKERSRTPSREDRDRHSHGDERIRHGSIDRSRDRDRDRDSRRDRERNRAYDRYEKDRERGRDRDLERAWHDRHPSGRERSSHYERESNRRDRYQRRSRSPLRRSSSRRPRTRSPDRPQRRSGGRHSRSAEREEPRQSSDRRDRAARDEERRPENQDEDDTIPEAVLQPEEDEEAIIQARRNRWKNIKQKYEAGSNCEASAGQTESVKDPNAEVQTTAAGATDPADGKEDLKTGSKSEVLDNGNGVPADGTGDDAVRDPDRAAAEGDGNGHHRGADSPASSQDGCDDVAGHDENSADDVELVKESDGQEVSQAKDGADEQGIYGSKDMESGLRSGLEPKREEKRSHKEKEADMFADEDEEDDADMFANKVDPKTQMPANKTLSQGLLDNWDDADGYYKFKIGEIIMENYQVASAQGRGVFSSVLKAYDLNNQKATGDFAEVAIKVIRANETMYKAGQLEREILRLLASEDKDGKRHCIKLLRSFEYRNHLCLVFENMSMNLRELVKKYGRDVGLNISAVRQYAEQLMIGLHHMHRCKVIHADIKPDNILVNDRHTIVKFCDFGSAMYAGDNDITPYLVSRFYRAPEIILGLPYDHALDMWSVGCVLYELFTGKILFPGRTNNEMLKLMMSFKGPFSKKMLRKGAFSENHFEGETLDDFSSLEEDPITKKPTRRVLKTTKLKTRSFAEVLAAQGGDKRRTAALADLLEKCLNLDPERRITPKQALMHPFINAQATTKRAK</sequence>
<dbReference type="Pfam" id="PF00069">
    <property type="entry name" value="Pkinase"/>
    <property type="match status" value="1"/>
</dbReference>
<dbReference type="GO" id="GO:0045292">
    <property type="term" value="P:mRNA cis splicing, via spliceosome"/>
    <property type="evidence" value="ECO:0007669"/>
    <property type="project" value="InterPro"/>
</dbReference>
<evidence type="ECO:0000256" key="1">
    <source>
        <dbReference type="ARBA" id="ARBA00012513"/>
    </source>
</evidence>
<feature type="compositionally biased region" description="Basic and acidic residues" evidence="8">
    <location>
        <begin position="428"/>
        <end position="442"/>
    </location>
</feature>
<dbReference type="InterPro" id="IPR044092">
    <property type="entry name" value="STKc_PRP4"/>
</dbReference>
<dbReference type="Gene3D" id="1.10.510.10">
    <property type="entry name" value="Transferase(Phosphotransferase) domain 1"/>
    <property type="match status" value="1"/>
</dbReference>
<evidence type="ECO:0000259" key="9">
    <source>
        <dbReference type="PROSITE" id="PS50011"/>
    </source>
</evidence>
<dbReference type="EMBL" id="GBEZ01019405">
    <property type="protein sequence ID" value="JAC67148.1"/>
    <property type="molecule type" value="Transcribed_RNA"/>
</dbReference>
<keyword evidence="6" id="KW-0067">ATP-binding</keyword>
<dbReference type="InterPro" id="IPR000719">
    <property type="entry name" value="Prot_kinase_dom"/>
</dbReference>
<dbReference type="InterPro" id="IPR050494">
    <property type="entry name" value="Ser_Thr_dual-spec_kinase"/>
</dbReference>
<dbReference type="EC" id="2.7.11.1" evidence="1"/>
<reference evidence="11" key="1">
    <citation type="submission" date="2014-05" db="EMBL/GenBank/DDBJ databases">
        <title>The transcriptome of the halophilic microalga Tetraselmis sp. GSL018 isolated from the Great Salt Lake, Utah.</title>
        <authorList>
            <person name="Jinkerson R.E."/>
            <person name="D'Adamo S."/>
            <person name="Posewitz M.C."/>
        </authorList>
    </citation>
    <scope>NUCLEOTIDE SEQUENCE</scope>
    <source>
        <strain evidence="11">GSL018</strain>
    </source>
</reference>
<dbReference type="PROSITE" id="PS50011">
    <property type="entry name" value="PROTEIN_KINASE_DOM"/>
    <property type="match status" value="1"/>
</dbReference>
<dbReference type="PANTHER" id="PTHR24058">
    <property type="entry name" value="DUAL SPECIFICITY PROTEIN KINASE"/>
    <property type="match status" value="1"/>
</dbReference>
<dbReference type="GO" id="GO:0004674">
    <property type="term" value="F:protein serine/threonine kinase activity"/>
    <property type="evidence" value="ECO:0007669"/>
    <property type="project" value="UniProtKB-KW"/>
</dbReference>
<accession>A0A061RFS8</accession>
<dbReference type="GO" id="GO:0005524">
    <property type="term" value="F:ATP binding"/>
    <property type="evidence" value="ECO:0007669"/>
    <property type="project" value="UniProtKB-KW"/>
</dbReference>
<dbReference type="SMART" id="SM00220">
    <property type="entry name" value="S_TKc"/>
    <property type="match status" value="1"/>
</dbReference>
<feature type="compositionally biased region" description="Basic and acidic residues" evidence="8">
    <location>
        <begin position="491"/>
        <end position="509"/>
    </location>
</feature>
<feature type="region of interest" description="Disordered" evidence="8">
    <location>
        <begin position="1"/>
        <end position="382"/>
    </location>
</feature>
<proteinExistence type="inferred from homology"/>
<dbReference type="InterPro" id="IPR008271">
    <property type="entry name" value="Ser/Thr_kinase_AS"/>
</dbReference>
<dbReference type="PROSITE" id="PS00108">
    <property type="entry name" value="PROTEIN_KINASE_ST"/>
    <property type="match status" value="1"/>
</dbReference>